<keyword evidence="1" id="KW-0175">Coiled coil</keyword>
<organism evidence="2">
    <name type="scientific">uncultured Rubrobacteraceae bacterium</name>
    <dbReference type="NCBI Taxonomy" id="349277"/>
    <lineage>
        <taxon>Bacteria</taxon>
        <taxon>Bacillati</taxon>
        <taxon>Actinomycetota</taxon>
        <taxon>Rubrobacteria</taxon>
        <taxon>Rubrobacterales</taxon>
        <taxon>Rubrobacteraceae</taxon>
        <taxon>environmental samples</taxon>
    </lineage>
</organism>
<feature type="coiled-coil region" evidence="1">
    <location>
        <begin position="111"/>
        <end position="211"/>
    </location>
</feature>
<name>A0A6J4QXN2_9ACTN</name>
<dbReference type="EMBL" id="CADCVD010000110">
    <property type="protein sequence ID" value="CAA9450813.1"/>
    <property type="molecule type" value="Genomic_DNA"/>
</dbReference>
<reference evidence="2" key="1">
    <citation type="submission" date="2020-02" db="EMBL/GenBank/DDBJ databases">
        <authorList>
            <person name="Meier V. D."/>
        </authorList>
    </citation>
    <scope>NUCLEOTIDE SEQUENCE</scope>
    <source>
        <strain evidence="2">AVDCRST_MAG37</strain>
    </source>
</reference>
<evidence type="ECO:0000313" key="2">
    <source>
        <dbReference type="EMBL" id="CAA9450813.1"/>
    </source>
</evidence>
<accession>A0A6J4QXN2</accession>
<gene>
    <name evidence="2" type="ORF">AVDCRST_MAG37-2315</name>
</gene>
<dbReference type="Gene3D" id="1.10.1660.10">
    <property type="match status" value="1"/>
</dbReference>
<evidence type="ECO:0000256" key="1">
    <source>
        <dbReference type="SAM" id="Coils"/>
    </source>
</evidence>
<proteinExistence type="predicted"/>
<protein>
    <submittedName>
        <fullName evidence="2">Trichohyalin</fullName>
    </submittedName>
</protein>
<sequence length="220" mass="25165">MDPREVREEKIGLGGAAAILGRSASTVRRYVAEGRLRAERTGRGGYSLLLSDVEELARTLGNGGGADDTGAPEEDEVFEGEVIGDEAPYGAESSRLPAVPFERYERLLQQGQDYKTRLEERTRQIEEVKQERDAARTEIDRLWSEIERLNLIEFQRELQERTISTLEEEKARLESERERLVEERIELVDEKANLVEERTRLEAELQVLKSRGFWARLFGG</sequence>
<dbReference type="AlphaFoldDB" id="A0A6J4QXN2"/>